<gene>
    <name evidence="4" type="primary">Aste57867_11486</name>
    <name evidence="3" type="ORF">As57867_011443</name>
    <name evidence="4" type="ORF">ASTE57867_11486</name>
</gene>
<evidence type="ECO:0000313" key="4">
    <source>
        <dbReference type="EMBL" id="VFT88347.1"/>
    </source>
</evidence>
<reference evidence="3" key="2">
    <citation type="submission" date="2019-06" db="EMBL/GenBank/DDBJ databases">
        <title>Genomics analysis of Aphanomyces spp. identifies a new class of oomycete effector associated with host adaptation.</title>
        <authorList>
            <person name="Gaulin E."/>
        </authorList>
    </citation>
    <scope>NUCLEOTIDE SEQUENCE</scope>
    <source>
        <strain evidence="3">CBS 578.67</strain>
    </source>
</reference>
<evidence type="ECO:0000313" key="3">
    <source>
        <dbReference type="EMBL" id="KAF0697864.1"/>
    </source>
</evidence>
<evidence type="ECO:0000313" key="5">
    <source>
        <dbReference type="Proteomes" id="UP000332933"/>
    </source>
</evidence>
<keyword evidence="2" id="KW-0472">Membrane</keyword>
<keyword evidence="2" id="KW-1133">Transmembrane helix</keyword>
<feature type="transmembrane region" description="Helical" evidence="2">
    <location>
        <begin position="107"/>
        <end position="127"/>
    </location>
</feature>
<reference evidence="4 5" key="1">
    <citation type="submission" date="2019-03" db="EMBL/GenBank/DDBJ databases">
        <authorList>
            <person name="Gaulin E."/>
            <person name="Dumas B."/>
        </authorList>
    </citation>
    <scope>NUCLEOTIDE SEQUENCE [LARGE SCALE GENOMIC DNA]</scope>
    <source>
        <strain evidence="4">CBS 568.67</strain>
    </source>
</reference>
<feature type="region of interest" description="Disordered" evidence="1">
    <location>
        <begin position="227"/>
        <end position="249"/>
    </location>
</feature>
<sequence>MQTGEKPVVRPVGIKTSGLSEKKKAAAWTPRRFKQFSIEETWLPLKKSTLPEFDCLFPENHSADVKRIKYATYPYHFWGLAAIFATGASIFVFALSSTSNFRFEKGFWWQYLIIVVLYLVSAYCFLWSRVEVFRLNKDRITMCSPATYQYLMGLTRHIELERKLTDVAAIMVEESGERIGDVDTRMYSIRFEFTDGNFTTMLEQYSKKVAIRRCRSLNYLLAAYTAPPSPVKGASPKKQLPSPSKTHGS</sequence>
<keyword evidence="5" id="KW-1185">Reference proteome</keyword>
<protein>
    <submittedName>
        <fullName evidence="4">Aste57867_11486 protein</fullName>
    </submittedName>
</protein>
<keyword evidence="2" id="KW-0812">Transmembrane</keyword>
<dbReference type="EMBL" id="CAADRA010005305">
    <property type="protein sequence ID" value="VFT88347.1"/>
    <property type="molecule type" value="Genomic_DNA"/>
</dbReference>
<dbReference type="EMBL" id="VJMH01005284">
    <property type="protein sequence ID" value="KAF0697864.1"/>
    <property type="molecule type" value="Genomic_DNA"/>
</dbReference>
<dbReference type="Proteomes" id="UP000332933">
    <property type="component" value="Unassembled WGS sequence"/>
</dbReference>
<evidence type="ECO:0000256" key="1">
    <source>
        <dbReference type="SAM" id="MobiDB-lite"/>
    </source>
</evidence>
<feature type="transmembrane region" description="Helical" evidence="2">
    <location>
        <begin position="75"/>
        <end position="95"/>
    </location>
</feature>
<dbReference type="OrthoDB" id="60708at2759"/>
<accession>A0A485KTP5</accession>
<name>A0A485KTP5_9STRA</name>
<evidence type="ECO:0000256" key="2">
    <source>
        <dbReference type="SAM" id="Phobius"/>
    </source>
</evidence>
<proteinExistence type="predicted"/>
<dbReference type="AlphaFoldDB" id="A0A485KTP5"/>
<organism evidence="4 5">
    <name type="scientific">Aphanomyces stellatus</name>
    <dbReference type="NCBI Taxonomy" id="120398"/>
    <lineage>
        <taxon>Eukaryota</taxon>
        <taxon>Sar</taxon>
        <taxon>Stramenopiles</taxon>
        <taxon>Oomycota</taxon>
        <taxon>Saprolegniomycetes</taxon>
        <taxon>Saprolegniales</taxon>
        <taxon>Verrucalvaceae</taxon>
        <taxon>Aphanomyces</taxon>
    </lineage>
</organism>